<dbReference type="Gene3D" id="1.10.10.10">
    <property type="entry name" value="Winged helix-like DNA-binding domain superfamily/Winged helix DNA-binding domain"/>
    <property type="match status" value="1"/>
</dbReference>
<name>A0A7X3FFI9_9BACL</name>
<evidence type="ECO:0000259" key="1">
    <source>
        <dbReference type="Pfam" id="PF03551"/>
    </source>
</evidence>
<dbReference type="Pfam" id="PF03551">
    <property type="entry name" value="PadR"/>
    <property type="match status" value="1"/>
</dbReference>
<dbReference type="PANTHER" id="PTHR33169">
    <property type="entry name" value="PADR-FAMILY TRANSCRIPTIONAL REGULATOR"/>
    <property type="match status" value="1"/>
</dbReference>
<organism evidence="2 3">
    <name type="scientific">Paenibacillus lutrae</name>
    <dbReference type="NCBI Taxonomy" id="2078573"/>
    <lineage>
        <taxon>Bacteria</taxon>
        <taxon>Bacillati</taxon>
        <taxon>Bacillota</taxon>
        <taxon>Bacilli</taxon>
        <taxon>Bacillales</taxon>
        <taxon>Paenibacillaceae</taxon>
        <taxon>Paenibacillus</taxon>
    </lineage>
</organism>
<dbReference type="InterPro" id="IPR005149">
    <property type="entry name" value="Tscrpt_reg_PadR_N"/>
</dbReference>
<dbReference type="OrthoDB" id="9791785at2"/>
<evidence type="ECO:0000313" key="3">
    <source>
        <dbReference type="Proteomes" id="UP000490800"/>
    </source>
</evidence>
<gene>
    <name evidence="2" type="ORF">EDM21_04485</name>
</gene>
<dbReference type="EMBL" id="RHLK01000002">
    <property type="protein sequence ID" value="MVO98783.1"/>
    <property type="molecule type" value="Genomic_DNA"/>
</dbReference>
<proteinExistence type="predicted"/>
<accession>A0A7X3FFI9</accession>
<dbReference type="InterPro" id="IPR036388">
    <property type="entry name" value="WH-like_DNA-bd_sf"/>
</dbReference>
<comment type="caution">
    <text evidence="2">The sequence shown here is derived from an EMBL/GenBank/DDBJ whole genome shotgun (WGS) entry which is preliminary data.</text>
</comment>
<dbReference type="InterPro" id="IPR052509">
    <property type="entry name" value="Metal_resp_DNA-bind_regulator"/>
</dbReference>
<dbReference type="InterPro" id="IPR036390">
    <property type="entry name" value="WH_DNA-bd_sf"/>
</dbReference>
<dbReference type="PANTHER" id="PTHR33169:SF24">
    <property type="entry name" value="TRANSCRIPTIONAL REGULATOR, PADR FAMILY"/>
    <property type="match status" value="1"/>
</dbReference>
<dbReference type="RefSeq" id="WP_157333261.1">
    <property type="nucleotide sequence ID" value="NZ_RHLK01000002.1"/>
</dbReference>
<feature type="domain" description="Transcription regulator PadR N-terminal" evidence="1">
    <location>
        <begin position="14"/>
        <end position="83"/>
    </location>
</feature>
<sequence>MNVQFKKGVLELCVLVLTARQDRYGYELVEHISRRFEIAEGTIYPLLRRLTLDGLFSSYLKESTEGPPRKYYKLTEQGHVVMSEQIAEWRLFAKGVEEMIEEGQSGE</sequence>
<dbReference type="SUPFAM" id="SSF46785">
    <property type="entry name" value="Winged helix' DNA-binding domain"/>
    <property type="match status" value="1"/>
</dbReference>
<evidence type="ECO:0000313" key="2">
    <source>
        <dbReference type="EMBL" id="MVO98783.1"/>
    </source>
</evidence>
<keyword evidence="3" id="KW-1185">Reference proteome</keyword>
<reference evidence="2 3" key="1">
    <citation type="journal article" date="2019" name="Microorganisms">
        <title>Paenibacillus lutrae sp. nov., A Chitinolytic Species Isolated from A River Otter in Castril Natural Park, Granada, Spain.</title>
        <authorList>
            <person name="Rodriguez M."/>
            <person name="Reina J.C."/>
            <person name="Bejar V."/>
            <person name="Llamas I."/>
        </authorList>
    </citation>
    <scope>NUCLEOTIDE SEQUENCE [LARGE SCALE GENOMIC DNA]</scope>
    <source>
        <strain evidence="2 3">N10</strain>
    </source>
</reference>
<dbReference type="Proteomes" id="UP000490800">
    <property type="component" value="Unassembled WGS sequence"/>
</dbReference>
<protein>
    <submittedName>
        <fullName evidence="2">PadR family transcriptional regulator</fullName>
    </submittedName>
</protein>
<dbReference type="AlphaFoldDB" id="A0A7X3FFI9"/>